<dbReference type="Proteomes" id="UP001159363">
    <property type="component" value="Chromosome 3"/>
</dbReference>
<reference evidence="1 2" key="1">
    <citation type="submission" date="2023-02" db="EMBL/GenBank/DDBJ databases">
        <title>LHISI_Scaffold_Assembly.</title>
        <authorList>
            <person name="Stuart O.P."/>
            <person name="Cleave R."/>
            <person name="Magrath M.J.L."/>
            <person name="Mikheyev A.S."/>
        </authorList>
    </citation>
    <scope>NUCLEOTIDE SEQUENCE [LARGE SCALE GENOMIC DNA]</scope>
    <source>
        <strain evidence="1">Daus_M_001</strain>
        <tissue evidence="1">Leg muscle</tissue>
    </source>
</reference>
<comment type="caution">
    <text evidence="1">The sequence shown here is derived from an EMBL/GenBank/DDBJ whole genome shotgun (WGS) entry which is preliminary data.</text>
</comment>
<proteinExistence type="predicted"/>
<gene>
    <name evidence="1" type="ORF">PR048_008972</name>
</gene>
<accession>A0ABQ9HYL4</accession>
<protein>
    <submittedName>
        <fullName evidence="1">Uncharacterized protein</fullName>
    </submittedName>
</protein>
<evidence type="ECO:0000313" key="2">
    <source>
        <dbReference type="Proteomes" id="UP001159363"/>
    </source>
</evidence>
<dbReference type="PANTHER" id="PTHR33244:SF3">
    <property type="entry name" value="PEPTIDASE A2 DOMAIN-CONTAINING PROTEIN"/>
    <property type="match status" value="1"/>
</dbReference>
<dbReference type="EMBL" id="JARBHB010000003">
    <property type="protein sequence ID" value="KAJ8889473.1"/>
    <property type="molecule type" value="Genomic_DNA"/>
</dbReference>
<keyword evidence="2" id="KW-1185">Reference proteome</keyword>
<name>A0ABQ9HYL4_9NEOP</name>
<dbReference type="PANTHER" id="PTHR33244">
    <property type="entry name" value="INTEGRASE CATALYTIC DOMAIN-CONTAINING PROTEIN-RELATED"/>
    <property type="match status" value="1"/>
</dbReference>
<organism evidence="1 2">
    <name type="scientific">Dryococelus australis</name>
    <dbReference type="NCBI Taxonomy" id="614101"/>
    <lineage>
        <taxon>Eukaryota</taxon>
        <taxon>Metazoa</taxon>
        <taxon>Ecdysozoa</taxon>
        <taxon>Arthropoda</taxon>
        <taxon>Hexapoda</taxon>
        <taxon>Insecta</taxon>
        <taxon>Pterygota</taxon>
        <taxon>Neoptera</taxon>
        <taxon>Polyneoptera</taxon>
        <taxon>Phasmatodea</taxon>
        <taxon>Verophasmatodea</taxon>
        <taxon>Anareolatae</taxon>
        <taxon>Phasmatidae</taxon>
        <taxon>Eurycanthinae</taxon>
        <taxon>Dryococelus</taxon>
    </lineage>
</organism>
<sequence>MLRKVTECNSPLSLALLYFRNTPIAGIGLSPAQMHLHRHLKSKISAHSDLLKPHVHADVPARLRARQLSQKCYCDRNAVALSELSPNLSVRVQQGNKWTPATVVNNYDAPR</sequence>
<evidence type="ECO:0000313" key="1">
    <source>
        <dbReference type="EMBL" id="KAJ8889473.1"/>
    </source>
</evidence>